<dbReference type="CDD" id="cd01427">
    <property type="entry name" value="HAD_like"/>
    <property type="match status" value="1"/>
</dbReference>
<dbReference type="InterPro" id="IPR050155">
    <property type="entry name" value="HAD-like_hydrolase_sf"/>
</dbReference>
<gene>
    <name evidence="5" type="ORF">P1J78_18530</name>
</gene>
<dbReference type="Pfam" id="PF00702">
    <property type="entry name" value="Hydrolase"/>
    <property type="match status" value="1"/>
</dbReference>
<dbReference type="PANTHER" id="PTHR43434:SF1">
    <property type="entry name" value="PHOSPHOGLYCOLATE PHOSPHATASE"/>
    <property type="match status" value="1"/>
</dbReference>
<evidence type="ECO:0000256" key="2">
    <source>
        <dbReference type="ARBA" id="ARBA00004818"/>
    </source>
</evidence>
<dbReference type="NCBIfam" id="TIGR01509">
    <property type="entry name" value="HAD-SF-IA-v3"/>
    <property type="match status" value="1"/>
</dbReference>
<evidence type="ECO:0000256" key="1">
    <source>
        <dbReference type="ARBA" id="ARBA00000830"/>
    </source>
</evidence>
<dbReference type="PANTHER" id="PTHR43434">
    <property type="entry name" value="PHOSPHOGLYCOLATE PHOSPHATASE"/>
    <property type="match status" value="1"/>
</dbReference>
<comment type="similarity">
    <text evidence="3">Belongs to the HAD-like hydrolase superfamily. CbbY/CbbZ/Gph/YieH family.</text>
</comment>
<dbReference type="SUPFAM" id="SSF56784">
    <property type="entry name" value="HAD-like"/>
    <property type="match status" value="1"/>
</dbReference>
<dbReference type="NCBIfam" id="TIGR01549">
    <property type="entry name" value="HAD-SF-IA-v1"/>
    <property type="match status" value="1"/>
</dbReference>
<dbReference type="InterPro" id="IPR006439">
    <property type="entry name" value="HAD-SF_hydro_IA"/>
</dbReference>
<dbReference type="AlphaFoldDB" id="A0AAE3NV91"/>
<dbReference type="PRINTS" id="PR00413">
    <property type="entry name" value="HADHALOGNASE"/>
</dbReference>
<evidence type="ECO:0000256" key="3">
    <source>
        <dbReference type="ARBA" id="ARBA00006171"/>
    </source>
</evidence>
<dbReference type="SFLD" id="SFLDG01129">
    <property type="entry name" value="C1.5:_HAD__Beta-PGM__Phosphata"/>
    <property type="match status" value="1"/>
</dbReference>
<dbReference type="RefSeq" id="WP_275568866.1">
    <property type="nucleotide sequence ID" value="NZ_JARGYC010000059.1"/>
</dbReference>
<dbReference type="InterPro" id="IPR023214">
    <property type="entry name" value="HAD_sf"/>
</dbReference>
<dbReference type="EMBL" id="JARGYC010000059">
    <property type="protein sequence ID" value="MDF0602741.1"/>
    <property type="molecule type" value="Genomic_DNA"/>
</dbReference>
<sequence length="230" mass="23713">MTAIRGVLFDKDGTLFDFEETWRGWAASMLTDLAAGDAARAAALGARIGFDMERRNFDPASTVIAGTPDEIVQLLAPGVPELTEAELIERLNDAAALAPQVEAAPLGPLLSRLRAAGLKLGVATNDAEAPARAHLAAAGQEDAFDFIAGYDSGHGGKPAPGMCLAFAAAVDLPPNAVVMVGDSTHDLLAGRAAGMRCVAVLTGMAPATELAPLADAVLPDIGHLPDWLRL</sequence>
<comment type="caution">
    <text evidence="5">The sequence shown here is derived from an EMBL/GenBank/DDBJ whole genome shotgun (WGS) entry which is preliminary data.</text>
</comment>
<reference evidence="5" key="1">
    <citation type="submission" date="2023-03" db="EMBL/GenBank/DDBJ databases">
        <title>Multiphase analysis and comparison of six strains from genera Psychromarinibacter, Lutimaribacter, and Maritimibacter, including a novel species: Psychromarinibacter sediminicola sp. nov.</title>
        <authorList>
            <person name="Wang Y.-H."/>
            <person name="Ye M.-Q."/>
            <person name="Du Z.-J."/>
        </authorList>
    </citation>
    <scope>NUCLEOTIDE SEQUENCE</scope>
    <source>
        <strain evidence="5">C21-152</strain>
    </source>
</reference>
<protein>
    <recommendedName>
        <fullName evidence="4">phosphoglycolate phosphatase</fullName>
        <ecNumber evidence="4">3.1.3.18</ecNumber>
    </recommendedName>
</protein>
<dbReference type="Gene3D" id="3.40.50.1000">
    <property type="entry name" value="HAD superfamily/HAD-like"/>
    <property type="match status" value="1"/>
</dbReference>
<comment type="pathway">
    <text evidence="2">Organic acid metabolism; glycolate biosynthesis; glycolate from 2-phosphoglycolate: step 1/1.</text>
</comment>
<dbReference type="SFLD" id="SFLDS00003">
    <property type="entry name" value="Haloacid_Dehalogenase"/>
    <property type="match status" value="1"/>
</dbReference>
<dbReference type="InterPro" id="IPR036412">
    <property type="entry name" value="HAD-like_sf"/>
</dbReference>
<name>A0AAE3NV91_9RHOB</name>
<dbReference type="InterPro" id="IPR023198">
    <property type="entry name" value="PGP-like_dom2"/>
</dbReference>
<dbReference type="Proteomes" id="UP001220964">
    <property type="component" value="Unassembled WGS sequence"/>
</dbReference>
<dbReference type="Gene3D" id="1.10.150.240">
    <property type="entry name" value="Putative phosphatase, domain 2"/>
    <property type="match status" value="1"/>
</dbReference>
<dbReference type="GO" id="GO:0005829">
    <property type="term" value="C:cytosol"/>
    <property type="evidence" value="ECO:0007669"/>
    <property type="project" value="TreeGrafter"/>
</dbReference>
<evidence type="ECO:0000256" key="4">
    <source>
        <dbReference type="ARBA" id="ARBA00013078"/>
    </source>
</evidence>
<evidence type="ECO:0000313" key="5">
    <source>
        <dbReference type="EMBL" id="MDF0602741.1"/>
    </source>
</evidence>
<evidence type="ECO:0000313" key="6">
    <source>
        <dbReference type="Proteomes" id="UP001220964"/>
    </source>
</evidence>
<proteinExistence type="inferred from homology"/>
<dbReference type="GO" id="GO:0008967">
    <property type="term" value="F:phosphoglycolate phosphatase activity"/>
    <property type="evidence" value="ECO:0007669"/>
    <property type="project" value="UniProtKB-EC"/>
</dbReference>
<dbReference type="GO" id="GO:0006281">
    <property type="term" value="P:DNA repair"/>
    <property type="evidence" value="ECO:0007669"/>
    <property type="project" value="TreeGrafter"/>
</dbReference>
<organism evidence="5 6">
    <name type="scientific">Psychromarinibacter sediminicola</name>
    <dbReference type="NCBI Taxonomy" id="3033385"/>
    <lineage>
        <taxon>Bacteria</taxon>
        <taxon>Pseudomonadati</taxon>
        <taxon>Pseudomonadota</taxon>
        <taxon>Alphaproteobacteria</taxon>
        <taxon>Rhodobacterales</taxon>
        <taxon>Paracoccaceae</taxon>
        <taxon>Psychromarinibacter</taxon>
    </lineage>
</organism>
<comment type="catalytic activity">
    <reaction evidence="1">
        <text>2-phosphoglycolate + H2O = glycolate + phosphate</text>
        <dbReference type="Rhea" id="RHEA:14369"/>
        <dbReference type="ChEBI" id="CHEBI:15377"/>
        <dbReference type="ChEBI" id="CHEBI:29805"/>
        <dbReference type="ChEBI" id="CHEBI:43474"/>
        <dbReference type="ChEBI" id="CHEBI:58033"/>
        <dbReference type="EC" id="3.1.3.18"/>
    </reaction>
</comment>
<keyword evidence="6" id="KW-1185">Reference proteome</keyword>
<keyword evidence="5" id="KW-0378">Hydrolase</keyword>
<accession>A0AAE3NV91</accession>
<dbReference type="EC" id="3.1.3.18" evidence="4"/>